<dbReference type="CDD" id="cd07377">
    <property type="entry name" value="WHTH_GntR"/>
    <property type="match status" value="1"/>
</dbReference>
<gene>
    <name evidence="5" type="ORF">KIS1582_0872</name>
</gene>
<evidence type="ECO:0000256" key="2">
    <source>
        <dbReference type="ARBA" id="ARBA00023125"/>
    </source>
</evidence>
<dbReference type="EMBL" id="VDEM01000005">
    <property type="protein sequence ID" value="KAF0825328.1"/>
    <property type="molecule type" value="Genomic_DNA"/>
</dbReference>
<dbReference type="SUPFAM" id="SSF48008">
    <property type="entry name" value="GntR ligand-binding domain-like"/>
    <property type="match status" value="1"/>
</dbReference>
<dbReference type="SUPFAM" id="SSF46785">
    <property type="entry name" value="Winged helix' DNA-binding domain"/>
    <property type="match status" value="1"/>
</dbReference>
<accession>A0A800NEH3</accession>
<dbReference type="GO" id="GO:0003700">
    <property type="term" value="F:DNA-binding transcription factor activity"/>
    <property type="evidence" value="ECO:0007669"/>
    <property type="project" value="InterPro"/>
</dbReference>
<dbReference type="Pfam" id="PF00392">
    <property type="entry name" value="GntR"/>
    <property type="match status" value="1"/>
</dbReference>
<keyword evidence="1" id="KW-0805">Transcription regulation</keyword>
<dbReference type="PANTHER" id="PTHR43537">
    <property type="entry name" value="TRANSCRIPTIONAL REGULATOR, GNTR FAMILY"/>
    <property type="match status" value="1"/>
</dbReference>
<dbReference type="InterPro" id="IPR000524">
    <property type="entry name" value="Tscrpt_reg_HTH_GntR"/>
</dbReference>
<dbReference type="SMART" id="SM00345">
    <property type="entry name" value="HTH_GNTR"/>
    <property type="match status" value="1"/>
</dbReference>
<dbReference type="Proteomes" id="UP000465778">
    <property type="component" value="Unassembled WGS sequence"/>
</dbReference>
<evidence type="ECO:0000256" key="1">
    <source>
        <dbReference type="ARBA" id="ARBA00023015"/>
    </source>
</evidence>
<evidence type="ECO:0000313" key="6">
    <source>
        <dbReference type="Proteomes" id="UP000465778"/>
    </source>
</evidence>
<dbReference type="InterPro" id="IPR008920">
    <property type="entry name" value="TF_FadR/GntR_C"/>
</dbReference>
<keyword evidence="2" id="KW-0238">DNA-binding</keyword>
<dbReference type="PROSITE" id="PS50949">
    <property type="entry name" value="HTH_GNTR"/>
    <property type="match status" value="1"/>
</dbReference>
<dbReference type="PANTHER" id="PTHR43537:SF24">
    <property type="entry name" value="GLUCONATE OPERON TRANSCRIPTIONAL REPRESSOR"/>
    <property type="match status" value="1"/>
</dbReference>
<dbReference type="Pfam" id="PF07729">
    <property type="entry name" value="FCD"/>
    <property type="match status" value="1"/>
</dbReference>
<keyword evidence="3" id="KW-0804">Transcription</keyword>
<dbReference type="PRINTS" id="PR00033">
    <property type="entry name" value="HTHASNC"/>
</dbReference>
<dbReference type="InterPro" id="IPR036390">
    <property type="entry name" value="WH_DNA-bd_sf"/>
</dbReference>
<dbReference type="GO" id="GO:0043565">
    <property type="term" value="F:sequence-specific DNA binding"/>
    <property type="evidence" value="ECO:0007669"/>
    <property type="project" value="InterPro"/>
</dbReference>
<reference evidence="5 6" key="1">
    <citation type="journal article" date="2020" name="G3 (Bethesda)">
        <title>Whole Genome Sequencing and Comparative Genomics of Two Nematicidal Bacillus Strains Reveals a Wide Range of Possible Virulence Factors.</title>
        <authorList>
            <person name="Susic N."/>
            <person name="Janezic S."/>
            <person name="Rupnik M."/>
            <person name="Geric Stare B."/>
        </authorList>
    </citation>
    <scope>NUCLEOTIDE SEQUENCE [LARGE SCALE GENOMIC DNA]</scope>
    <source>
        <strain evidence="5 6">I-1582</strain>
    </source>
</reference>
<proteinExistence type="predicted"/>
<evidence type="ECO:0000256" key="3">
    <source>
        <dbReference type="ARBA" id="ARBA00023163"/>
    </source>
</evidence>
<sequence>MAFFSPGIFRKIIAGYCDIRYIGFMNNKNITPIKRLSLRDEVYETLKKNIIQLVFEPGSRLHDKELAEDFGISRTPVREALKRLEDEGLVVSTPGSSTRVTPLNEEGASHAFPVAASLHALGARLGVPRLMPSDFERLEAANKKLEAAMKKQDILSAVQADETFHEVYLSAANNPEIISALKRIMPKIQRLEIAQFGSLNGLKSVEQHMRIIEASRQGQEQLASRLVEENWLSLGGLLTGK</sequence>
<name>A0A800NEH3_CYTFI</name>
<feature type="domain" description="HTH gntR-type" evidence="4">
    <location>
        <begin position="36"/>
        <end position="103"/>
    </location>
</feature>
<dbReference type="AlphaFoldDB" id="A0A800NEH3"/>
<evidence type="ECO:0000259" key="4">
    <source>
        <dbReference type="PROSITE" id="PS50949"/>
    </source>
</evidence>
<comment type="caution">
    <text evidence="5">The sequence shown here is derived from an EMBL/GenBank/DDBJ whole genome shotgun (WGS) entry which is preliminary data.</text>
</comment>
<dbReference type="InterPro" id="IPR011711">
    <property type="entry name" value="GntR_C"/>
</dbReference>
<dbReference type="Gene3D" id="1.20.120.530">
    <property type="entry name" value="GntR ligand-binding domain-like"/>
    <property type="match status" value="1"/>
</dbReference>
<dbReference type="InterPro" id="IPR036388">
    <property type="entry name" value="WH-like_DNA-bd_sf"/>
</dbReference>
<evidence type="ECO:0000313" key="5">
    <source>
        <dbReference type="EMBL" id="KAF0825328.1"/>
    </source>
</evidence>
<dbReference type="SMART" id="SM00895">
    <property type="entry name" value="FCD"/>
    <property type="match status" value="1"/>
</dbReference>
<dbReference type="Gene3D" id="1.10.10.10">
    <property type="entry name" value="Winged helix-like DNA-binding domain superfamily/Winged helix DNA-binding domain"/>
    <property type="match status" value="1"/>
</dbReference>
<dbReference type="PRINTS" id="PR00035">
    <property type="entry name" value="HTHGNTR"/>
</dbReference>
<organism evidence="5 6">
    <name type="scientific">Cytobacillus firmus</name>
    <name type="common">Bacillus firmus</name>
    <dbReference type="NCBI Taxonomy" id="1399"/>
    <lineage>
        <taxon>Bacteria</taxon>
        <taxon>Bacillati</taxon>
        <taxon>Bacillota</taxon>
        <taxon>Bacilli</taxon>
        <taxon>Bacillales</taxon>
        <taxon>Bacillaceae</taxon>
        <taxon>Cytobacillus</taxon>
    </lineage>
</organism>
<protein>
    <submittedName>
        <fullName evidence="5">Transcriptional regulator, GntR family</fullName>
    </submittedName>
</protein>
<dbReference type="InterPro" id="IPR000485">
    <property type="entry name" value="AsnC-type_HTH_dom"/>
</dbReference>